<dbReference type="PANTHER" id="PTHR38099">
    <property type="entry name" value="LARGE RIBOSOMAL RNA SUBUNIT ACCUMULATION PROTEIN YCED"/>
    <property type="match status" value="1"/>
</dbReference>
<name>A0A1J5SP85_9ZZZZ</name>
<sequence>MRQIAGIAIDSLAFAREGRHLVGQLAVNALPRLADLLANDAGVLACDVSGGRNEAGKLYLRLKVTGELHLICSRCLEAMPLPLAIDSQVLLVPPGAPWPDEALEDDSADAVEALGEQLVAELVEDELLLALPVAPRHDACGLPGGERNESARSPFAVLAKLK</sequence>
<evidence type="ECO:0000313" key="6">
    <source>
        <dbReference type="EMBL" id="OIR03476.1"/>
    </source>
</evidence>
<organism evidence="6">
    <name type="scientific">mine drainage metagenome</name>
    <dbReference type="NCBI Taxonomy" id="410659"/>
    <lineage>
        <taxon>unclassified sequences</taxon>
        <taxon>metagenomes</taxon>
        <taxon>ecological metagenomes</taxon>
    </lineage>
</organism>
<proteinExistence type="inferred from homology"/>
<evidence type="ECO:0000256" key="5">
    <source>
        <dbReference type="ARBA" id="ARBA00031841"/>
    </source>
</evidence>
<comment type="similarity">
    <text evidence="2">Belongs to the DUF177 domain family.</text>
</comment>
<protein>
    <recommendedName>
        <fullName evidence="3">Large ribosomal RNA subunit accumulation protein YceD</fullName>
    </recommendedName>
    <alternativeName>
        <fullName evidence="5">23S rRNA accumulation protein YceD</fullName>
    </alternativeName>
</protein>
<keyword evidence="4" id="KW-0690">Ribosome biogenesis</keyword>
<dbReference type="InterPro" id="IPR039255">
    <property type="entry name" value="YceD_bac"/>
</dbReference>
<evidence type="ECO:0000256" key="3">
    <source>
        <dbReference type="ARBA" id="ARBA00015716"/>
    </source>
</evidence>
<dbReference type="EMBL" id="MLJW01000065">
    <property type="protein sequence ID" value="OIR03476.1"/>
    <property type="molecule type" value="Genomic_DNA"/>
</dbReference>
<dbReference type="Pfam" id="PF02620">
    <property type="entry name" value="YceD"/>
    <property type="match status" value="1"/>
</dbReference>
<dbReference type="AlphaFoldDB" id="A0A1J5SP85"/>
<accession>A0A1J5SP85</accession>
<gene>
    <name evidence="6" type="ORF">GALL_143340</name>
</gene>
<dbReference type="PANTHER" id="PTHR38099:SF1">
    <property type="entry name" value="LARGE RIBOSOMAL RNA SUBUNIT ACCUMULATION PROTEIN YCED"/>
    <property type="match status" value="1"/>
</dbReference>
<dbReference type="GO" id="GO:0042254">
    <property type="term" value="P:ribosome biogenesis"/>
    <property type="evidence" value="ECO:0007669"/>
    <property type="project" value="UniProtKB-KW"/>
</dbReference>
<reference evidence="6" key="1">
    <citation type="submission" date="2016-10" db="EMBL/GenBank/DDBJ databases">
        <title>Sequence of Gallionella enrichment culture.</title>
        <authorList>
            <person name="Poehlein A."/>
            <person name="Muehling M."/>
            <person name="Daniel R."/>
        </authorList>
    </citation>
    <scope>NUCLEOTIDE SEQUENCE</scope>
</reference>
<comment type="function">
    <text evidence="1">Plays a role in synthesis, processing and/or stability of 23S rRNA.</text>
</comment>
<dbReference type="GO" id="GO:0005829">
    <property type="term" value="C:cytosol"/>
    <property type="evidence" value="ECO:0007669"/>
    <property type="project" value="TreeGrafter"/>
</dbReference>
<dbReference type="InterPro" id="IPR003772">
    <property type="entry name" value="YceD"/>
</dbReference>
<evidence type="ECO:0000256" key="2">
    <source>
        <dbReference type="ARBA" id="ARBA00010740"/>
    </source>
</evidence>
<evidence type="ECO:0000256" key="4">
    <source>
        <dbReference type="ARBA" id="ARBA00022517"/>
    </source>
</evidence>
<evidence type="ECO:0000256" key="1">
    <source>
        <dbReference type="ARBA" id="ARBA00002868"/>
    </source>
</evidence>
<comment type="caution">
    <text evidence="6">The sequence shown here is derived from an EMBL/GenBank/DDBJ whole genome shotgun (WGS) entry which is preliminary data.</text>
</comment>